<dbReference type="AlphaFoldDB" id="A0ABD3Q325"/>
<feature type="compositionally biased region" description="Basic and acidic residues" evidence="1">
    <location>
        <begin position="423"/>
        <end position="445"/>
    </location>
</feature>
<accession>A0ABD3Q325</accession>
<evidence type="ECO:0000313" key="3">
    <source>
        <dbReference type="Proteomes" id="UP001516023"/>
    </source>
</evidence>
<comment type="caution">
    <text evidence="2">The sequence shown here is derived from an EMBL/GenBank/DDBJ whole genome shotgun (WGS) entry which is preliminary data.</text>
</comment>
<feature type="region of interest" description="Disordered" evidence="1">
    <location>
        <begin position="140"/>
        <end position="172"/>
    </location>
</feature>
<protein>
    <submittedName>
        <fullName evidence="2">Uncharacterized protein</fullName>
    </submittedName>
</protein>
<feature type="region of interest" description="Disordered" evidence="1">
    <location>
        <begin position="756"/>
        <end position="782"/>
    </location>
</feature>
<feature type="region of interest" description="Disordered" evidence="1">
    <location>
        <begin position="26"/>
        <end position="65"/>
    </location>
</feature>
<gene>
    <name evidence="2" type="ORF">HJC23_004280</name>
</gene>
<reference evidence="2 3" key="1">
    <citation type="journal article" date="2020" name="G3 (Bethesda)">
        <title>Improved Reference Genome for Cyclotella cryptica CCMP332, a Model for Cell Wall Morphogenesis, Salinity Adaptation, and Lipid Production in Diatoms (Bacillariophyta).</title>
        <authorList>
            <person name="Roberts W.R."/>
            <person name="Downey K.M."/>
            <person name="Ruck E.C."/>
            <person name="Traller J.C."/>
            <person name="Alverson A.J."/>
        </authorList>
    </citation>
    <scope>NUCLEOTIDE SEQUENCE [LARGE SCALE GENOMIC DNA]</scope>
    <source>
        <strain evidence="2 3">CCMP332</strain>
    </source>
</reference>
<feature type="compositionally biased region" description="Polar residues" evidence="1">
    <location>
        <begin position="412"/>
        <end position="421"/>
    </location>
</feature>
<feature type="region of interest" description="Disordered" evidence="1">
    <location>
        <begin position="670"/>
        <end position="720"/>
    </location>
</feature>
<feature type="region of interest" description="Disordered" evidence="1">
    <location>
        <begin position="800"/>
        <end position="865"/>
    </location>
</feature>
<feature type="region of interest" description="Disordered" evidence="1">
    <location>
        <begin position="486"/>
        <end position="559"/>
    </location>
</feature>
<feature type="compositionally biased region" description="Polar residues" evidence="1">
    <location>
        <begin position="831"/>
        <end position="846"/>
    </location>
</feature>
<proteinExistence type="predicted"/>
<feature type="region of interest" description="Disordered" evidence="1">
    <location>
        <begin position="579"/>
        <end position="640"/>
    </location>
</feature>
<feature type="compositionally biased region" description="Basic and acidic residues" evidence="1">
    <location>
        <begin position="579"/>
        <end position="599"/>
    </location>
</feature>
<name>A0ABD3Q325_9STRA</name>
<feature type="compositionally biased region" description="Polar residues" evidence="1">
    <location>
        <begin position="492"/>
        <end position="503"/>
    </location>
</feature>
<dbReference type="EMBL" id="JABMIG020000076">
    <property type="protein sequence ID" value="KAL3794903.1"/>
    <property type="molecule type" value="Genomic_DNA"/>
</dbReference>
<feature type="region of interest" description="Disordered" evidence="1">
    <location>
        <begin position="412"/>
        <end position="452"/>
    </location>
</feature>
<organism evidence="2 3">
    <name type="scientific">Cyclotella cryptica</name>
    <dbReference type="NCBI Taxonomy" id="29204"/>
    <lineage>
        <taxon>Eukaryota</taxon>
        <taxon>Sar</taxon>
        <taxon>Stramenopiles</taxon>
        <taxon>Ochrophyta</taxon>
        <taxon>Bacillariophyta</taxon>
        <taxon>Coscinodiscophyceae</taxon>
        <taxon>Thalassiosirophycidae</taxon>
        <taxon>Stephanodiscales</taxon>
        <taxon>Stephanodiscaceae</taxon>
        <taxon>Cyclotella</taxon>
    </lineage>
</organism>
<feature type="compositionally biased region" description="Polar residues" evidence="1">
    <location>
        <begin position="800"/>
        <end position="821"/>
    </location>
</feature>
<dbReference type="Proteomes" id="UP001516023">
    <property type="component" value="Unassembled WGS sequence"/>
</dbReference>
<feature type="compositionally biased region" description="Basic and acidic residues" evidence="1">
    <location>
        <begin position="616"/>
        <end position="626"/>
    </location>
</feature>
<feature type="compositionally biased region" description="Acidic residues" evidence="1">
    <location>
        <begin position="549"/>
        <end position="559"/>
    </location>
</feature>
<keyword evidence="3" id="KW-1185">Reference proteome</keyword>
<feature type="compositionally biased region" description="Polar residues" evidence="1">
    <location>
        <begin position="44"/>
        <end position="55"/>
    </location>
</feature>
<feature type="compositionally biased region" description="Polar residues" evidence="1">
    <location>
        <begin position="162"/>
        <end position="172"/>
    </location>
</feature>
<evidence type="ECO:0000313" key="2">
    <source>
        <dbReference type="EMBL" id="KAL3794903.1"/>
    </source>
</evidence>
<sequence length="885" mass="98381">MAAFLQKSDPWIENTFVHACSFTAEPQTPDHAATQPQDEEEFFDSQQDWEQTESTIPAGLLPSQPLQNVNNYYTDPPSRQSKIVQITYRGGSGWDGSIVHANGDSCPPYVLLHDGRYSAVAFLSEKAMVSVGMNVRNATTDKRGGNAAKSKRMRTKADTACDSDNSSTTSTIHNRATRAARRAARNDYNITLRNKSLASITHYTISTIQQCCSSQHRTAVLNSLDIPSNMQQQLQSQLKSELLMCIYLQGPITVIGAENQGLIGDSVDVHCSVRVRQALRDLDAMTKEEGGRDSYWKLMQTLEACHYFYVESAQRKMDRDNEGTVSDSFLIPAWPWESRLTSDSSPHENAAVVQGSVAQFMRDNEGDVGGDGVNGLEFDHILGSHPEEDEDNVSQVVVGRTSTGTVLVQWNEGSDTGCNDTNDGEKHGTLQKNDSESIEETKIETEPSSSVGIQQGDAAELFNNYQYLDDVLDFSQEVRAYLDGKKDDSIEPTKTNTVKGQTWNDHKAPETLNISSGDSSSTQSKDRIEKQAFENTRSFVGIDQMINNDSDEESDNDISECPDEFLTQAESVSKDIAKVQADSEHHSSGELKSDWKSDHSQLPSTPIKDVSGDPDSEGHSSPDPKSDGNTNQEESFNFEFMDTQVSITFSQTHNPEDIFSSDEHLVESQVPVSANSRVKSHKSGEAKKNRVRYSQVPVESQVPPMCQQKPPSDTGTSGRKKAFECENREVKTKRFTNEMYDSDDLSCMKIQKIKPKDKTKRKPFARQLRSQIAGEQSEEMTTLPDVDRAHIFDCNQAESVAQTEDEALQNQESTPGRNNQHVRFDIDDTSIAATSNGSEHSSMHRTSSVEKGTDQSRAIASKRNPAVRQFDMDRFLTRAKRLCKP</sequence>
<evidence type="ECO:0000256" key="1">
    <source>
        <dbReference type="SAM" id="MobiDB-lite"/>
    </source>
</evidence>